<dbReference type="EMBL" id="JAGKHQ010000005">
    <property type="protein sequence ID" value="KAG7515952.1"/>
    <property type="molecule type" value="Genomic_DNA"/>
</dbReference>
<feature type="compositionally biased region" description="Polar residues" evidence="1">
    <location>
        <begin position="127"/>
        <end position="137"/>
    </location>
</feature>
<feature type="compositionally biased region" description="Polar residues" evidence="1">
    <location>
        <begin position="147"/>
        <end position="162"/>
    </location>
</feature>
<accession>A0AAV6SHF4</accession>
<evidence type="ECO:0000256" key="1">
    <source>
        <dbReference type="SAM" id="MobiDB-lite"/>
    </source>
</evidence>
<feature type="region of interest" description="Disordered" evidence="1">
    <location>
        <begin position="86"/>
        <end position="162"/>
    </location>
</feature>
<comment type="caution">
    <text evidence="2">The sequence shown here is derived from an EMBL/GenBank/DDBJ whole genome shotgun (WGS) entry which is preliminary data.</text>
</comment>
<protein>
    <submittedName>
        <fullName evidence="2">Uncharacterized protein</fullName>
    </submittedName>
</protein>
<feature type="compositionally biased region" description="Basic and acidic residues" evidence="1">
    <location>
        <begin position="110"/>
        <end position="126"/>
    </location>
</feature>
<keyword evidence="3" id="KW-1185">Reference proteome</keyword>
<dbReference type="Proteomes" id="UP000693946">
    <property type="component" value="Linkage Group LG13"/>
</dbReference>
<organism evidence="2 3">
    <name type="scientific">Solea senegalensis</name>
    <name type="common">Senegalese sole</name>
    <dbReference type="NCBI Taxonomy" id="28829"/>
    <lineage>
        <taxon>Eukaryota</taxon>
        <taxon>Metazoa</taxon>
        <taxon>Chordata</taxon>
        <taxon>Craniata</taxon>
        <taxon>Vertebrata</taxon>
        <taxon>Euteleostomi</taxon>
        <taxon>Actinopterygii</taxon>
        <taxon>Neopterygii</taxon>
        <taxon>Teleostei</taxon>
        <taxon>Neoteleostei</taxon>
        <taxon>Acanthomorphata</taxon>
        <taxon>Carangaria</taxon>
        <taxon>Pleuronectiformes</taxon>
        <taxon>Pleuronectoidei</taxon>
        <taxon>Soleidae</taxon>
        <taxon>Solea</taxon>
    </lineage>
</organism>
<sequence length="189" mass="20758">MKKKLTHVVMAQLLSHSILAPTPQHQQQRAGGGPAAGGMVMIKEDLQKFDITLEGTEGLAQHMAGSTHNDVSEAIHNGFLVDGAEEQEQLSEDGSSSGLETSMRRIARQQQERDVRWEREKPKDRTSTSGPYSTNLVRSEPLVSSERLVQQSPERPVSQPSCMNISAANQPGWKEHCTFQRGDGSVSPE</sequence>
<evidence type="ECO:0000313" key="3">
    <source>
        <dbReference type="Proteomes" id="UP000693946"/>
    </source>
</evidence>
<gene>
    <name evidence="2" type="ORF">JOB18_019352</name>
</gene>
<proteinExistence type="predicted"/>
<dbReference type="AlphaFoldDB" id="A0AAV6SHF4"/>
<reference evidence="2 3" key="1">
    <citation type="journal article" date="2021" name="Sci. Rep.">
        <title>Chromosome anchoring in Senegalese sole (Solea senegalensis) reveals sex-associated markers and genome rearrangements in flatfish.</title>
        <authorList>
            <person name="Guerrero-Cozar I."/>
            <person name="Gomez-Garrido J."/>
            <person name="Berbel C."/>
            <person name="Martinez-Blanch J.F."/>
            <person name="Alioto T."/>
            <person name="Claros M.G."/>
            <person name="Gagnaire P.A."/>
            <person name="Manchado M."/>
        </authorList>
    </citation>
    <scope>NUCLEOTIDE SEQUENCE [LARGE SCALE GENOMIC DNA]</scope>
    <source>
        <strain evidence="2">Sse05_10M</strain>
    </source>
</reference>
<name>A0AAV6SHF4_SOLSE</name>
<evidence type="ECO:0000313" key="2">
    <source>
        <dbReference type="EMBL" id="KAG7515952.1"/>
    </source>
</evidence>